<dbReference type="AlphaFoldDB" id="A0A8J8B9Q4"/>
<dbReference type="RefSeq" id="WP_212537758.1">
    <property type="nucleotide sequence ID" value="NZ_JAGTUU010000007.1"/>
</dbReference>
<comment type="caution">
    <text evidence="3">The sequence shown here is derived from an EMBL/GenBank/DDBJ whole genome shotgun (WGS) entry which is preliminary data.</text>
</comment>
<feature type="signal peptide" evidence="1">
    <location>
        <begin position="1"/>
        <end position="18"/>
    </location>
</feature>
<reference evidence="3" key="1">
    <citation type="submission" date="2021-04" db="EMBL/GenBank/DDBJ databases">
        <authorList>
            <person name="Yoon J."/>
        </authorList>
    </citation>
    <scope>NUCLEOTIDE SEQUENCE</scope>
    <source>
        <strain evidence="3">KMU-90</strain>
    </source>
</reference>
<gene>
    <name evidence="3" type="ORF">KB874_17035</name>
</gene>
<evidence type="ECO:0000313" key="3">
    <source>
        <dbReference type="EMBL" id="MBS0125790.1"/>
    </source>
</evidence>
<keyword evidence="1" id="KW-0732">Signal</keyword>
<dbReference type="Pfam" id="PF12697">
    <property type="entry name" value="Abhydrolase_6"/>
    <property type="match status" value="1"/>
</dbReference>
<dbReference type="Proteomes" id="UP000681356">
    <property type="component" value="Unassembled WGS sequence"/>
</dbReference>
<organism evidence="3 4">
    <name type="scientific">Thetidibacter halocola</name>
    <dbReference type="NCBI Taxonomy" id="2827239"/>
    <lineage>
        <taxon>Bacteria</taxon>
        <taxon>Pseudomonadati</taxon>
        <taxon>Pseudomonadota</taxon>
        <taxon>Alphaproteobacteria</taxon>
        <taxon>Rhodobacterales</taxon>
        <taxon>Roseobacteraceae</taxon>
        <taxon>Thetidibacter</taxon>
    </lineage>
</organism>
<sequence>MRRLLALCLCLTAAPAAAKDCIVMLHGLARSEYSFALMAEFFRLRDYEVIVPGYPSTEFRVQTLAEEALPEAVAACGERTVHFVTHSMGGILLRFWMPRHRPERLGRVVMLAPPNKGSELVDELGSLELFEWLNGPAGMQLGTDGLPPALPAVDFPLGIIAGNKTLNPVFSAMIPGLDDGKVSVEATKVEGMAAHITMNVTHTFIMQDPRVMAQVALFLEEGRFDIELDWGDYFLTDELRCLLRDDCPDRKP</sequence>
<evidence type="ECO:0000313" key="4">
    <source>
        <dbReference type="Proteomes" id="UP000681356"/>
    </source>
</evidence>
<accession>A0A8J8B9Q4</accession>
<name>A0A8J8B9Q4_9RHOB</name>
<protein>
    <submittedName>
        <fullName evidence="3">Alpha/beta fold hydrolase</fullName>
    </submittedName>
</protein>
<dbReference type="GO" id="GO:0016787">
    <property type="term" value="F:hydrolase activity"/>
    <property type="evidence" value="ECO:0007669"/>
    <property type="project" value="UniProtKB-KW"/>
</dbReference>
<evidence type="ECO:0000256" key="1">
    <source>
        <dbReference type="SAM" id="SignalP"/>
    </source>
</evidence>
<dbReference type="PANTHER" id="PTHR37946">
    <property type="entry name" value="SLL1969 PROTEIN"/>
    <property type="match status" value="1"/>
</dbReference>
<evidence type="ECO:0000259" key="2">
    <source>
        <dbReference type="Pfam" id="PF12697"/>
    </source>
</evidence>
<dbReference type="PANTHER" id="PTHR37946:SF1">
    <property type="entry name" value="SLL1969 PROTEIN"/>
    <property type="match status" value="1"/>
</dbReference>
<proteinExistence type="predicted"/>
<keyword evidence="3" id="KW-0378">Hydrolase</keyword>
<dbReference type="EMBL" id="JAGTUU010000007">
    <property type="protein sequence ID" value="MBS0125790.1"/>
    <property type="molecule type" value="Genomic_DNA"/>
</dbReference>
<dbReference type="Gene3D" id="3.40.50.1820">
    <property type="entry name" value="alpha/beta hydrolase"/>
    <property type="match status" value="1"/>
</dbReference>
<dbReference type="SUPFAM" id="SSF53474">
    <property type="entry name" value="alpha/beta-Hydrolases"/>
    <property type="match status" value="1"/>
</dbReference>
<dbReference type="InterPro" id="IPR029058">
    <property type="entry name" value="AB_hydrolase_fold"/>
</dbReference>
<feature type="chain" id="PRO_5035172102" evidence="1">
    <location>
        <begin position="19"/>
        <end position="252"/>
    </location>
</feature>
<feature type="domain" description="AB hydrolase-1" evidence="2">
    <location>
        <begin position="22"/>
        <end position="155"/>
    </location>
</feature>
<keyword evidence="4" id="KW-1185">Reference proteome</keyword>
<dbReference type="InterPro" id="IPR000073">
    <property type="entry name" value="AB_hydrolase_1"/>
</dbReference>